<reference evidence="1" key="2">
    <citation type="journal article" date="2015" name="Fish Shellfish Immunol.">
        <title>Early steps in the European eel (Anguilla anguilla)-Vibrio vulnificus interaction in the gills: Role of the RtxA13 toxin.</title>
        <authorList>
            <person name="Callol A."/>
            <person name="Pajuelo D."/>
            <person name="Ebbesson L."/>
            <person name="Teles M."/>
            <person name="MacKenzie S."/>
            <person name="Amaro C."/>
        </authorList>
    </citation>
    <scope>NUCLEOTIDE SEQUENCE</scope>
</reference>
<name>A0A0E9TA36_ANGAN</name>
<sequence>MPVMHYNMANLVIHRPFCNEISIEVFLTTV</sequence>
<accession>A0A0E9TA36</accession>
<dbReference type="AlphaFoldDB" id="A0A0E9TA36"/>
<reference evidence="1" key="1">
    <citation type="submission" date="2014-11" db="EMBL/GenBank/DDBJ databases">
        <authorList>
            <person name="Amaro Gonzalez C."/>
        </authorList>
    </citation>
    <scope>NUCLEOTIDE SEQUENCE</scope>
</reference>
<dbReference type="EMBL" id="GBXM01058008">
    <property type="protein sequence ID" value="JAH50569.1"/>
    <property type="molecule type" value="Transcribed_RNA"/>
</dbReference>
<evidence type="ECO:0000313" key="1">
    <source>
        <dbReference type="EMBL" id="JAH50569.1"/>
    </source>
</evidence>
<protein>
    <submittedName>
        <fullName evidence="1">Uncharacterized protein</fullName>
    </submittedName>
</protein>
<organism evidence="1">
    <name type="scientific">Anguilla anguilla</name>
    <name type="common">European freshwater eel</name>
    <name type="synonym">Muraena anguilla</name>
    <dbReference type="NCBI Taxonomy" id="7936"/>
    <lineage>
        <taxon>Eukaryota</taxon>
        <taxon>Metazoa</taxon>
        <taxon>Chordata</taxon>
        <taxon>Craniata</taxon>
        <taxon>Vertebrata</taxon>
        <taxon>Euteleostomi</taxon>
        <taxon>Actinopterygii</taxon>
        <taxon>Neopterygii</taxon>
        <taxon>Teleostei</taxon>
        <taxon>Anguilliformes</taxon>
        <taxon>Anguillidae</taxon>
        <taxon>Anguilla</taxon>
    </lineage>
</organism>
<proteinExistence type="predicted"/>